<dbReference type="InterPro" id="IPR050780">
    <property type="entry name" value="Mucin_vWF_Thrombospondin_sf"/>
</dbReference>
<dbReference type="SMART" id="SM00216">
    <property type="entry name" value="VWD"/>
    <property type="match status" value="3"/>
</dbReference>
<evidence type="ECO:0000256" key="6">
    <source>
        <dbReference type="ARBA" id="ARBA00023180"/>
    </source>
</evidence>
<dbReference type="Gene3D" id="2.10.25.10">
    <property type="entry name" value="Laminin"/>
    <property type="match status" value="3"/>
</dbReference>
<evidence type="ECO:0000256" key="7">
    <source>
        <dbReference type="SAM" id="MobiDB-lite"/>
    </source>
</evidence>
<dbReference type="Pfam" id="PF25962">
    <property type="entry name" value="TIL_OTOGL_Mucin"/>
    <property type="match status" value="1"/>
</dbReference>
<feature type="signal peptide" evidence="8">
    <location>
        <begin position="1"/>
        <end position="28"/>
    </location>
</feature>
<feature type="region of interest" description="Disordered" evidence="7">
    <location>
        <begin position="1173"/>
        <end position="1207"/>
    </location>
</feature>
<feature type="domain" description="VWFD" evidence="9">
    <location>
        <begin position="783"/>
        <end position="947"/>
    </location>
</feature>
<evidence type="ECO:0000256" key="1">
    <source>
        <dbReference type="ARBA" id="ARBA00004613"/>
    </source>
</evidence>
<reference evidence="10" key="1">
    <citation type="submission" date="2021-04" db="EMBL/GenBank/DDBJ databases">
        <authorList>
            <consortium name="Wellcome Sanger Institute Data Sharing"/>
        </authorList>
    </citation>
    <scope>NUCLEOTIDE SEQUENCE [LARGE SCALE GENOMIC DNA]</scope>
</reference>
<dbReference type="InterPro" id="IPR002919">
    <property type="entry name" value="TIL_dom"/>
</dbReference>
<dbReference type="InterPro" id="IPR014853">
    <property type="entry name" value="VWF/SSPO/ZAN-like_Cys-rich_dom"/>
</dbReference>
<dbReference type="CDD" id="cd19941">
    <property type="entry name" value="TIL"/>
    <property type="match status" value="3"/>
</dbReference>
<evidence type="ECO:0000259" key="9">
    <source>
        <dbReference type="PROSITE" id="PS51233"/>
    </source>
</evidence>
<dbReference type="InterPro" id="IPR001846">
    <property type="entry name" value="VWF_type-D"/>
</dbReference>
<keyword evidence="4" id="KW-0677">Repeat</keyword>
<keyword evidence="11" id="KW-1185">Reference proteome</keyword>
<comment type="subcellular location">
    <subcellularLocation>
        <location evidence="1">Secreted</location>
    </subcellularLocation>
</comment>
<dbReference type="GO" id="GO:0005615">
    <property type="term" value="C:extracellular space"/>
    <property type="evidence" value="ECO:0007669"/>
    <property type="project" value="TreeGrafter"/>
</dbReference>
<dbReference type="FunFam" id="2.10.25.10:FF:000674">
    <property type="entry name" value="Mucin-2"/>
    <property type="match status" value="1"/>
</dbReference>
<dbReference type="PROSITE" id="PS51233">
    <property type="entry name" value="VWFD"/>
    <property type="match status" value="3"/>
</dbReference>
<evidence type="ECO:0000256" key="2">
    <source>
        <dbReference type="ARBA" id="ARBA00022525"/>
    </source>
</evidence>
<keyword evidence="5" id="KW-1015">Disulfide bond</keyword>
<dbReference type="Pfam" id="PF08742">
    <property type="entry name" value="C8"/>
    <property type="match status" value="3"/>
</dbReference>
<feature type="region of interest" description="Disordered" evidence="7">
    <location>
        <begin position="1302"/>
        <end position="1342"/>
    </location>
</feature>
<evidence type="ECO:0000256" key="8">
    <source>
        <dbReference type="SAM" id="SignalP"/>
    </source>
</evidence>
<dbReference type="SMART" id="SM00832">
    <property type="entry name" value="C8"/>
    <property type="match status" value="3"/>
</dbReference>
<keyword evidence="6" id="KW-0325">Glycoprotein</keyword>
<dbReference type="OMA" id="LVCESPM"/>
<dbReference type="Pfam" id="PF00094">
    <property type="entry name" value="VWD"/>
    <property type="match status" value="4"/>
</dbReference>
<evidence type="ECO:0000256" key="5">
    <source>
        <dbReference type="ARBA" id="ARBA00023157"/>
    </source>
</evidence>
<dbReference type="InterPro" id="IPR036084">
    <property type="entry name" value="Ser_inhib-like_sf"/>
</dbReference>
<organism evidence="10 11">
    <name type="scientific">Sparus aurata</name>
    <name type="common">Gilthead sea bream</name>
    <dbReference type="NCBI Taxonomy" id="8175"/>
    <lineage>
        <taxon>Eukaryota</taxon>
        <taxon>Metazoa</taxon>
        <taxon>Chordata</taxon>
        <taxon>Craniata</taxon>
        <taxon>Vertebrata</taxon>
        <taxon>Euteleostomi</taxon>
        <taxon>Actinopterygii</taxon>
        <taxon>Neopterygii</taxon>
        <taxon>Teleostei</taxon>
        <taxon>Neoteleostei</taxon>
        <taxon>Acanthomorphata</taxon>
        <taxon>Eupercaria</taxon>
        <taxon>Spariformes</taxon>
        <taxon>Sparidae</taxon>
        <taxon>Sparus</taxon>
    </lineage>
</organism>
<sequence>MWTAGLQSPLWLLYMTLLVGSLTQTANTSHIGRVCTTWGNYHWKTFDGNFFHLPSTCNHVLVSQCNQNYEFFNIQMRRKTVNNIPTISSIILKLEGSEVELNKSSVVFNGKSMFVVFSQIEIDTKYQKQTCGLCGNFDTISNDLIKDGKRLFGIHCRFNIEKHLGPTCKNHSASFSSCRDRLDMESFSKACKADMCNPENKTDSVLCKTISEFSRQCVHAGGKPQQWRNATFCYKKCPYNMEFLECASTCPDSCSNPQTSQTCDSHCHDGCSCPAGTVFDDISKTGCVAVDQCPCVHNSKVYKSGESYSYNCRSCVCKSGQWKCTEENCPGTCSVEGGAHINTFDGKVYTFHGDCSYVLAKQSNGSLYTVLVDLVKCGLADSRTCLRAVTLAFCCKFKYLNYAAAEVKAFRPSSFFILLNTKVGIQVMVQLSPVMQVFISAHPSVKGTTSGLCGNFNNIMSDDFKAMSGLVEGTAGVFANSWKTRASCPDIQTRFGHPCSQGISRESYANYWCSKLTDPKGVFAPCHSVISPSTYKDNCMYDSCNCDKSEDCMCAAVSSYVYACSAAGIQISGWRVTICKFLASCPEGTVYDYNMTSCNRTCRSLSQVDYSCQTTFPKVDGCGCAQGTYMNEAGKCVPSESCPCYDKDTIIPAGQAISKDGTTCICRQGALSCSGGTKPSSPSCMAPMVYFDCSTAQPGTTGTECQKSCSTLDMACISTGCTSGCMCPAGLVSNGAGGCINETSCPCLHNGKVYQPGQTLTVECNTCYCRDRKFTCTTNVCDAICGIYGDGHYITFDDKRFDFNGLCEYTLLQDYCGIKPGNNSFRIITENVPCGTTGTTCSKTIKIYLGVNKTHLHCPHVLPQTLDHNIHKMGIYLVVVIKPGLVLMWDQKTSLFIKLSPQFKGQVCGLCGNYDGNSKNDFTTRSQETVADVLEFGNSWKVSSTCPNAKLITDPCASNRYRAAWSQKQCSIITSVTFQSCHAQVDPGPYFDSCVRDSCACNTGGDCECLCNAVAAYAKACNEAGTCVKWRTPKLCPIFCDYYNSPDGCEWHYKPCGANCMKTCRNPSGNCSNLITALEGCYPQCPSDQPYFNEDTMKCVPRNQCGCYDDKGTQYSIGDKVPSNNCYDCTENNSFINSYETFPLVIVHPTVVETTTSVPGLTTISPETTVVTSKPTVGTTTTHVPSATTKGTTTKPVETTKGVTTGPVTTSTTAIVETTTSAPEVTTAGPETTVVTSKPTVVTTTTHVPSATTKGTTAKPVETTAPEATTLTVETTKPTKGVTTGPVTTSTTAIVETTTSAPEVTTAGPETTVVTSKPSVGTTTTHVPSATTKGTTTKPVETTASEATTLTVETTKPTKGVTTGPVTTSTTAIVETTTSAPEVTTAGPETTVVTSKPTVVTTTTHVPSATTKGSTAKPVQTTAPEATTLTVETTKPTKGVTTGPVTTSTTAIVETTTSAPEVTTAGPG</sequence>
<feature type="compositionally biased region" description="Low complexity" evidence="7">
    <location>
        <begin position="1331"/>
        <end position="1342"/>
    </location>
</feature>
<feature type="compositionally biased region" description="Polar residues" evidence="7">
    <location>
        <begin position="1308"/>
        <end position="1330"/>
    </location>
</feature>
<evidence type="ECO:0000256" key="3">
    <source>
        <dbReference type="ARBA" id="ARBA00022729"/>
    </source>
</evidence>
<reference evidence="10" key="2">
    <citation type="submission" date="2025-08" db="UniProtKB">
        <authorList>
            <consortium name="Ensembl"/>
        </authorList>
    </citation>
    <scope>IDENTIFICATION</scope>
</reference>
<evidence type="ECO:0000313" key="11">
    <source>
        <dbReference type="Proteomes" id="UP000472265"/>
    </source>
</evidence>
<accession>A0A671UB16</accession>
<keyword evidence="2" id="KW-0964">Secreted</keyword>
<evidence type="ECO:0000256" key="4">
    <source>
        <dbReference type="ARBA" id="ARBA00022737"/>
    </source>
</evidence>
<keyword evidence="3 8" id="KW-0732">Signal</keyword>
<dbReference type="SMART" id="SM00215">
    <property type="entry name" value="VWC_out"/>
    <property type="match status" value="2"/>
</dbReference>
<evidence type="ECO:0000313" key="10">
    <source>
        <dbReference type="Ensembl" id="ENSSAUP00010011165.1"/>
    </source>
</evidence>
<protein>
    <recommendedName>
        <fullName evidence="9">VWFD domain-containing protein</fullName>
    </recommendedName>
</protein>
<feature type="domain" description="VWFD" evidence="9">
    <location>
        <begin position="33"/>
        <end position="113"/>
    </location>
</feature>
<dbReference type="FunFam" id="2.10.25.10:FF:000153">
    <property type="entry name" value="MUC5B isoform 1"/>
    <property type="match status" value="1"/>
</dbReference>
<dbReference type="Proteomes" id="UP000472265">
    <property type="component" value="Chromosome 4"/>
</dbReference>
<reference evidence="10" key="3">
    <citation type="submission" date="2025-09" db="UniProtKB">
        <authorList>
            <consortium name="Ensembl"/>
        </authorList>
    </citation>
    <scope>IDENTIFICATION</scope>
</reference>
<dbReference type="InterPro" id="IPR058753">
    <property type="entry name" value="TIL_OTOGL_Mucin"/>
</dbReference>
<dbReference type="GO" id="GO:0031012">
    <property type="term" value="C:extracellular matrix"/>
    <property type="evidence" value="ECO:0007669"/>
    <property type="project" value="TreeGrafter"/>
</dbReference>
<dbReference type="PANTHER" id="PTHR11339">
    <property type="entry name" value="EXTRACELLULAR MATRIX GLYCOPROTEIN RELATED"/>
    <property type="match status" value="1"/>
</dbReference>
<dbReference type="SUPFAM" id="SSF57567">
    <property type="entry name" value="Serine protease inhibitors"/>
    <property type="match status" value="4"/>
</dbReference>
<feature type="domain" description="VWFD" evidence="9">
    <location>
        <begin position="331"/>
        <end position="489"/>
    </location>
</feature>
<dbReference type="Pfam" id="PF01826">
    <property type="entry name" value="TIL"/>
    <property type="match status" value="1"/>
</dbReference>
<dbReference type="GeneTree" id="ENSGT00940000162219"/>
<name>A0A671UB16_SPAAU</name>
<dbReference type="PANTHER" id="PTHR11339:SF408">
    <property type="entry name" value="MUCIN-5B"/>
    <property type="match status" value="1"/>
</dbReference>
<feature type="chain" id="PRO_5025572635" description="VWFD domain-containing protein" evidence="8">
    <location>
        <begin position="29"/>
        <end position="1468"/>
    </location>
</feature>
<dbReference type="InterPro" id="IPR001007">
    <property type="entry name" value="VWF_dom"/>
</dbReference>
<proteinExistence type="predicted"/>
<dbReference type="InParanoid" id="A0A671UB16"/>
<dbReference type="Ensembl" id="ENSSAUT00010011869.1">
    <property type="protein sequence ID" value="ENSSAUP00010011165.1"/>
    <property type="gene ID" value="ENSSAUG00010005378.1"/>
</dbReference>